<gene>
    <name evidence="2" type="ORF">TorRG33x02_329430</name>
</gene>
<accession>A0A2P5B8M2</accession>
<protein>
    <submittedName>
        <fullName evidence="2">Uncharacterized protein</fullName>
    </submittedName>
</protein>
<feature type="non-terminal residue" evidence="2">
    <location>
        <position position="1"/>
    </location>
</feature>
<keyword evidence="3" id="KW-1185">Reference proteome</keyword>
<evidence type="ECO:0000313" key="3">
    <source>
        <dbReference type="Proteomes" id="UP000237000"/>
    </source>
</evidence>
<evidence type="ECO:0000313" key="2">
    <source>
        <dbReference type="EMBL" id="PON45137.1"/>
    </source>
</evidence>
<dbReference type="InParanoid" id="A0A2P5B8M2"/>
<dbReference type="Proteomes" id="UP000237000">
    <property type="component" value="Unassembled WGS sequence"/>
</dbReference>
<name>A0A2P5B8M2_TREOI</name>
<dbReference type="AlphaFoldDB" id="A0A2P5B8M2"/>
<sequence>AGVQWEPTDSMQQPRHQFDFNNILRVQSFDERQRKRANSLSQQQQPPIPSQSMTLVDRLTLV</sequence>
<dbReference type="EMBL" id="JXTC01000579">
    <property type="protein sequence ID" value="PON45137.1"/>
    <property type="molecule type" value="Genomic_DNA"/>
</dbReference>
<proteinExistence type="predicted"/>
<organism evidence="2 3">
    <name type="scientific">Trema orientale</name>
    <name type="common">Charcoal tree</name>
    <name type="synonym">Celtis orientalis</name>
    <dbReference type="NCBI Taxonomy" id="63057"/>
    <lineage>
        <taxon>Eukaryota</taxon>
        <taxon>Viridiplantae</taxon>
        <taxon>Streptophyta</taxon>
        <taxon>Embryophyta</taxon>
        <taxon>Tracheophyta</taxon>
        <taxon>Spermatophyta</taxon>
        <taxon>Magnoliopsida</taxon>
        <taxon>eudicotyledons</taxon>
        <taxon>Gunneridae</taxon>
        <taxon>Pentapetalae</taxon>
        <taxon>rosids</taxon>
        <taxon>fabids</taxon>
        <taxon>Rosales</taxon>
        <taxon>Cannabaceae</taxon>
        <taxon>Trema</taxon>
    </lineage>
</organism>
<evidence type="ECO:0000256" key="1">
    <source>
        <dbReference type="SAM" id="MobiDB-lite"/>
    </source>
</evidence>
<reference evidence="3" key="1">
    <citation type="submission" date="2016-06" db="EMBL/GenBank/DDBJ databases">
        <title>Parallel loss of symbiosis genes in relatives of nitrogen-fixing non-legume Parasponia.</title>
        <authorList>
            <person name="Van Velzen R."/>
            <person name="Holmer R."/>
            <person name="Bu F."/>
            <person name="Rutten L."/>
            <person name="Van Zeijl A."/>
            <person name="Liu W."/>
            <person name="Santuari L."/>
            <person name="Cao Q."/>
            <person name="Sharma T."/>
            <person name="Shen D."/>
            <person name="Roswanjaya Y."/>
            <person name="Wardhani T."/>
            <person name="Kalhor M.S."/>
            <person name="Jansen J."/>
            <person name="Van den Hoogen J."/>
            <person name="Gungor B."/>
            <person name="Hartog M."/>
            <person name="Hontelez J."/>
            <person name="Verver J."/>
            <person name="Yang W.-C."/>
            <person name="Schijlen E."/>
            <person name="Repin R."/>
            <person name="Schilthuizen M."/>
            <person name="Schranz E."/>
            <person name="Heidstra R."/>
            <person name="Miyata K."/>
            <person name="Fedorova E."/>
            <person name="Kohlen W."/>
            <person name="Bisseling T."/>
            <person name="Smit S."/>
            <person name="Geurts R."/>
        </authorList>
    </citation>
    <scope>NUCLEOTIDE SEQUENCE [LARGE SCALE GENOMIC DNA]</scope>
    <source>
        <strain evidence="3">cv. RG33-2</strain>
    </source>
</reference>
<comment type="caution">
    <text evidence="2">The sequence shown here is derived from an EMBL/GenBank/DDBJ whole genome shotgun (WGS) entry which is preliminary data.</text>
</comment>
<feature type="region of interest" description="Disordered" evidence="1">
    <location>
        <begin position="1"/>
        <end position="56"/>
    </location>
</feature>